<reference evidence="3 4" key="1">
    <citation type="submission" date="2017-12" db="EMBL/GenBank/DDBJ databases">
        <title>Genome sequence of the mycotoxigenic crop pathogen Fusarium proliferatum, strain ITEM 2341 from Date Palm.</title>
        <authorList>
            <person name="Almiman B.F."/>
            <person name="Shittu T.A."/>
            <person name="Muthumeenakshi S."/>
            <person name="Baroncelli R."/>
            <person name="Sreenivasaprasada S."/>
        </authorList>
    </citation>
    <scope>NUCLEOTIDE SEQUENCE [LARGE SCALE GENOMIC DNA]</scope>
    <source>
        <strain evidence="3 4">ITEM 2341</strain>
    </source>
</reference>
<organism evidence="3 4">
    <name type="scientific">Gibberella intermedia</name>
    <name type="common">Bulb rot disease fungus</name>
    <name type="synonym">Fusarium proliferatum</name>
    <dbReference type="NCBI Taxonomy" id="948311"/>
    <lineage>
        <taxon>Eukaryota</taxon>
        <taxon>Fungi</taxon>
        <taxon>Dikarya</taxon>
        <taxon>Ascomycota</taxon>
        <taxon>Pezizomycotina</taxon>
        <taxon>Sordariomycetes</taxon>
        <taxon>Hypocreomycetidae</taxon>
        <taxon>Hypocreales</taxon>
        <taxon>Nectriaceae</taxon>
        <taxon>Fusarium</taxon>
        <taxon>Fusarium fujikuroi species complex</taxon>
    </lineage>
</organism>
<evidence type="ECO:0000313" key="3">
    <source>
        <dbReference type="EMBL" id="RBA12822.1"/>
    </source>
</evidence>
<dbReference type="AlphaFoldDB" id="A0A365MWK8"/>
<evidence type="ECO:0000256" key="1">
    <source>
        <dbReference type="ARBA" id="ARBA00038158"/>
    </source>
</evidence>
<feature type="region of interest" description="Disordered" evidence="2">
    <location>
        <begin position="1"/>
        <end position="38"/>
    </location>
</feature>
<dbReference type="CDD" id="cd02440">
    <property type="entry name" value="AdoMet_MTases"/>
    <property type="match status" value="1"/>
</dbReference>
<evidence type="ECO:0000256" key="2">
    <source>
        <dbReference type="SAM" id="MobiDB-lite"/>
    </source>
</evidence>
<dbReference type="EMBL" id="PKMI01000037">
    <property type="protein sequence ID" value="RBA12822.1"/>
    <property type="molecule type" value="Genomic_DNA"/>
</dbReference>
<evidence type="ECO:0008006" key="5">
    <source>
        <dbReference type="Google" id="ProtNLM"/>
    </source>
</evidence>
<feature type="compositionally biased region" description="Basic and acidic residues" evidence="2">
    <location>
        <begin position="17"/>
        <end position="29"/>
    </location>
</feature>
<accession>A0A365MWK8</accession>
<dbReference type="GO" id="GO:0008168">
    <property type="term" value="F:methyltransferase activity"/>
    <property type="evidence" value="ECO:0007669"/>
    <property type="project" value="TreeGrafter"/>
</dbReference>
<name>A0A365MWK8_GIBIN</name>
<dbReference type="Proteomes" id="UP000251714">
    <property type="component" value="Unassembled WGS sequence"/>
</dbReference>
<gene>
    <name evidence="3" type="ORF">FPRO05_14098</name>
</gene>
<dbReference type="PANTHER" id="PTHR43591">
    <property type="entry name" value="METHYLTRANSFERASE"/>
    <property type="match status" value="1"/>
</dbReference>
<dbReference type="PANTHER" id="PTHR43591:SF31">
    <property type="entry name" value="LAEA-LIKE, PUTATIVE (AFU_ORTHOLOGUE AFUA_8G01930)-RELATED"/>
    <property type="match status" value="1"/>
</dbReference>
<evidence type="ECO:0000313" key="4">
    <source>
        <dbReference type="Proteomes" id="UP000251714"/>
    </source>
</evidence>
<dbReference type="Gene3D" id="3.40.50.150">
    <property type="entry name" value="Vaccinia Virus protein VP39"/>
    <property type="match status" value="1"/>
</dbReference>
<protein>
    <recommendedName>
        <fullName evidence="5">Methyltransferase</fullName>
    </recommendedName>
</protein>
<dbReference type="Pfam" id="PF13489">
    <property type="entry name" value="Methyltransf_23"/>
    <property type="match status" value="1"/>
</dbReference>
<comment type="similarity">
    <text evidence="1">Belongs to the methyltransferase superfamily. LaeA methyltransferase family.</text>
</comment>
<proteinExistence type="inferred from homology"/>
<dbReference type="SUPFAM" id="SSF53335">
    <property type="entry name" value="S-adenosyl-L-methionine-dependent methyltransferases"/>
    <property type="match status" value="1"/>
</dbReference>
<sequence length="216" mass="24445">MAANNDGPIVAPDEGVQDDRDSSMGDRQDATSSAASLSSSILDFRHENGRTYHAYKDGKYHLPNDEREDDRLDSQHNLFLLTFDNKLGLSPPNLPDSKVKRVLDLGTGTGIWAIEFGVDHPEAEVIGVDLSPIQFSLVPPKVRFHIDDIHEQWEFSEPFDYIHSRMMNFSIPNWPEYLNKIYKNLAPGGYVEIQEIDVMMKSDDVTLGNDDNHEVE</sequence>
<comment type="caution">
    <text evidence="3">The sequence shown here is derived from an EMBL/GenBank/DDBJ whole genome shotgun (WGS) entry which is preliminary data.</text>
</comment>
<dbReference type="InterPro" id="IPR029063">
    <property type="entry name" value="SAM-dependent_MTases_sf"/>
</dbReference>